<proteinExistence type="predicted"/>
<name>A0ABQ9HHB7_9NEOP</name>
<feature type="region of interest" description="Disordered" evidence="1">
    <location>
        <begin position="1"/>
        <end position="53"/>
    </location>
</feature>
<accession>A0ABQ9HHB7</accession>
<dbReference type="EMBL" id="JARBHB010000005">
    <property type="protein sequence ID" value="KAJ8883737.1"/>
    <property type="molecule type" value="Genomic_DNA"/>
</dbReference>
<gene>
    <name evidence="2" type="ORF">PR048_015591</name>
</gene>
<evidence type="ECO:0000256" key="1">
    <source>
        <dbReference type="SAM" id="MobiDB-lite"/>
    </source>
</evidence>
<evidence type="ECO:0000313" key="2">
    <source>
        <dbReference type="EMBL" id="KAJ8883737.1"/>
    </source>
</evidence>
<organism evidence="2 3">
    <name type="scientific">Dryococelus australis</name>
    <dbReference type="NCBI Taxonomy" id="614101"/>
    <lineage>
        <taxon>Eukaryota</taxon>
        <taxon>Metazoa</taxon>
        <taxon>Ecdysozoa</taxon>
        <taxon>Arthropoda</taxon>
        <taxon>Hexapoda</taxon>
        <taxon>Insecta</taxon>
        <taxon>Pterygota</taxon>
        <taxon>Neoptera</taxon>
        <taxon>Polyneoptera</taxon>
        <taxon>Phasmatodea</taxon>
        <taxon>Verophasmatodea</taxon>
        <taxon>Anareolatae</taxon>
        <taxon>Phasmatidae</taxon>
        <taxon>Eurycanthinae</taxon>
        <taxon>Dryococelus</taxon>
    </lineage>
</organism>
<protein>
    <submittedName>
        <fullName evidence="2">Uncharacterized protein</fullName>
    </submittedName>
</protein>
<feature type="compositionally biased region" description="Basic and acidic residues" evidence="1">
    <location>
        <begin position="1"/>
        <end position="15"/>
    </location>
</feature>
<keyword evidence="3" id="KW-1185">Reference proteome</keyword>
<evidence type="ECO:0000313" key="3">
    <source>
        <dbReference type="Proteomes" id="UP001159363"/>
    </source>
</evidence>
<dbReference type="Proteomes" id="UP001159363">
    <property type="component" value="Chromosome 4"/>
</dbReference>
<sequence>MRLEWQKKDNLDKHCQSSAHKSKKKSVDSDPQSSKRQASLPEINESVKNGKQEKSEFVMDTVKTFLQANILLHKLDNHSVREYLSNCDEFMWKKVAMIRQKEFGKNLKGKM</sequence>
<comment type="caution">
    <text evidence="2">The sequence shown here is derived from an EMBL/GenBank/DDBJ whole genome shotgun (WGS) entry which is preliminary data.</text>
</comment>
<reference evidence="2 3" key="1">
    <citation type="submission" date="2023-02" db="EMBL/GenBank/DDBJ databases">
        <title>LHISI_Scaffold_Assembly.</title>
        <authorList>
            <person name="Stuart O.P."/>
            <person name="Cleave R."/>
            <person name="Magrath M.J.L."/>
            <person name="Mikheyev A.S."/>
        </authorList>
    </citation>
    <scope>NUCLEOTIDE SEQUENCE [LARGE SCALE GENOMIC DNA]</scope>
    <source>
        <strain evidence="2">Daus_M_001</strain>
        <tissue evidence="2">Leg muscle</tissue>
    </source>
</reference>